<keyword evidence="1" id="KW-1133">Transmembrane helix</keyword>
<keyword evidence="1" id="KW-0472">Membrane</keyword>
<evidence type="ECO:0000313" key="4">
    <source>
        <dbReference type="EMBL" id="MDG4976773.1"/>
    </source>
</evidence>
<sequence>MKIIKSLKIFALVLTVCFIGLIGQKVKADEMSFSVTPILPSNQIGNSGYFNLLMHPGDKQTVEVKIVNLRDTPIVVEENVSSATTNLNGVVEYSPNQIKPDSTLKYNMKDLVSAPAEISLSPKETKTISIAVNMPNTPIQGLMAGGLTYQEKSSNTKSSSKSKGVSIINKYNFVIAFLMQQSETKSAPDLKMNDVEPGQVNYRNVINANLQNPNMAYLNTLYVQSDIKGISNSKLEYKSNKEMMQMAPNSNFDFPVALGSGTALQSGKYHMVLTAFGQKDPNGKYTMKDSAGKVQKFNYKWTFERDFTITAAKAKELNVKDVTIKHNNSWWIWLIAILLILIILFFLFFILWKRRKKDEDDKEDDIEVAKQLAELKSMLDDISDEPK</sequence>
<evidence type="ECO:0000259" key="2">
    <source>
        <dbReference type="Pfam" id="PF06030"/>
    </source>
</evidence>
<feature type="domain" description="WxL Interacting Protein peptidoglycan binding" evidence="2">
    <location>
        <begin position="33"/>
        <end position="150"/>
    </location>
</feature>
<keyword evidence="1" id="KW-0812">Transmembrane</keyword>
<feature type="domain" description="WxL Interacting Protein host binding" evidence="3">
    <location>
        <begin position="163"/>
        <end position="318"/>
    </location>
</feature>
<dbReference type="InterPro" id="IPR021759">
    <property type="entry name" value="WxLIP_HBD"/>
</dbReference>
<dbReference type="AlphaFoldDB" id="A0AAP4DUB1"/>
<accession>A0AAP4DUB1</accession>
<dbReference type="Pfam" id="PF11797">
    <property type="entry name" value="WxLIP_HBD"/>
    <property type="match status" value="1"/>
</dbReference>
<dbReference type="RefSeq" id="WP_278201156.1">
    <property type="nucleotide sequence ID" value="NZ_JAOWLT010000008.1"/>
</dbReference>
<organism evidence="4 5">
    <name type="scientific">Lactococcus lactis</name>
    <dbReference type="NCBI Taxonomy" id="1358"/>
    <lineage>
        <taxon>Bacteria</taxon>
        <taxon>Bacillati</taxon>
        <taxon>Bacillota</taxon>
        <taxon>Bacilli</taxon>
        <taxon>Lactobacillales</taxon>
        <taxon>Streptococcaceae</taxon>
        <taxon>Lactococcus</taxon>
    </lineage>
</organism>
<protein>
    <submittedName>
        <fullName evidence="4">DUF916 and DUF3324 domain-containing protein</fullName>
    </submittedName>
</protein>
<dbReference type="InterPro" id="IPR010317">
    <property type="entry name" value="WxLIP_PGBD"/>
</dbReference>
<dbReference type="Pfam" id="PF06030">
    <property type="entry name" value="WxLIP_PGBD"/>
    <property type="match status" value="1"/>
</dbReference>
<comment type="caution">
    <text evidence="4">The sequence shown here is derived from an EMBL/GenBank/DDBJ whole genome shotgun (WGS) entry which is preliminary data.</text>
</comment>
<evidence type="ECO:0000256" key="1">
    <source>
        <dbReference type="SAM" id="Phobius"/>
    </source>
</evidence>
<feature type="transmembrane region" description="Helical" evidence="1">
    <location>
        <begin position="330"/>
        <end position="352"/>
    </location>
</feature>
<dbReference type="EMBL" id="JAOWLV010000004">
    <property type="protein sequence ID" value="MDG4976773.1"/>
    <property type="molecule type" value="Genomic_DNA"/>
</dbReference>
<reference evidence="4" key="1">
    <citation type="submission" date="2022-10" db="EMBL/GenBank/DDBJ databases">
        <authorList>
            <person name="Turner M.S."/>
            <person name="Huang W."/>
        </authorList>
    </citation>
    <scope>NUCLEOTIDE SEQUENCE</scope>
    <source>
        <strain evidence="4">54</strain>
    </source>
</reference>
<evidence type="ECO:0000259" key="3">
    <source>
        <dbReference type="Pfam" id="PF11797"/>
    </source>
</evidence>
<proteinExistence type="predicted"/>
<gene>
    <name evidence="4" type="ORF">OGZ50_08520</name>
</gene>
<evidence type="ECO:0000313" key="5">
    <source>
        <dbReference type="Proteomes" id="UP001152598"/>
    </source>
</evidence>
<reference evidence="4" key="2">
    <citation type="journal article" date="2023" name="Food Microbiol.">
        <title>Evaluation of the fermentation potential of lactic acid bacteria isolated from herbs, fruits and vegetables as starter cultures in nut-based milk alternatives.</title>
        <authorList>
            <person name="Huang W."/>
            <person name="Dong A."/>
            <person name="Pham H.T."/>
            <person name="Zhou C."/>
            <person name="Huo Z."/>
            <person name="Watjen A.P."/>
            <person name="Prakash S."/>
            <person name="Bang-Berthelsen C.H."/>
            <person name="Turner M.S."/>
        </authorList>
    </citation>
    <scope>NUCLEOTIDE SEQUENCE</scope>
    <source>
        <strain evidence="4">54</strain>
    </source>
</reference>
<name>A0AAP4DUB1_9LACT</name>
<dbReference type="Proteomes" id="UP001152598">
    <property type="component" value="Unassembled WGS sequence"/>
</dbReference>